<organism evidence="2 3">
    <name type="scientific">Asparagus officinalis</name>
    <name type="common">Garden asparagus</name>
    <dbReference type="NCBI Taxonomy" id="4686"/>
    <lineage>
        <taxon>Eukaryota</taxon>
        <taxon>Viridiplantae</taxon>
        <taxon>Streptophyta</taxon>
        <taxon>Embryophyta</taxon>
        <taxon>Tracheophyta</taxon>
        <taxon>Spermatophyta</taxon>
        <taxon>Magnoliopsida</taxon>
        <taxon>Liliopsida</taxon>
        <taxon>Asparagales</taxon>
        <taxon>Asparagaceae</taxon>
        <taxon>Asparagoideae</taxon>
        <taxon>Asparagus</taxon>
    </lineage>
</organism>
<keyword evidence="1" id="KW-0106">Calcium</keyword>
<dbReference type="SUPFAM" id="SSF48113">
    <property type="entry name" value="Heme-dependent peroxidases"/>
    <property type="match status" value="1"/>
</dbReference>
<name>A0A5P1FSR1_ASPOF</name>
<dbReference type="Gene3D" id="1.10.520.10">
    <property type="match status" value="1"/>
</dbReference>
<reference evidence="3" key="1">
    <citation type="journal article" date="2017" name="Nat. Commun.">
        <title>The asparagus genome sheds light on the origin and evolution of a young Y chromosome.</title>
        <authorList>
            <person name="Harkess A."/>
            <person name="Zhou J."/>
            <person name="Xu C."/>
            <person name="Bowers J.E."/>
            <person name="Van der Hulst R."/>
            <person name="Ayyampalayam S."/>
            <person name="Mercati F."/>
            <person name="Riccardi P."/>
            <person name="McKain M.R."/>
            <person name="Kakrana A."/>
            <person name="Tang H."/>
            <person name="Ray J."/>
            <person name="Groenendijk J."/>
            <person name="Arikit S."/>
            <person name="Mathioni S.M."/>
            <person name="Nakano M."/>
            <person name="Shan H."/>
            <person name="Telgmann-Rauber A."/>
            <person name="Kanno A."/>
            <person name="Yue Z."/>
            <person name="Chen H."/>
            <person name="Li W."/>
            <person name="Chen Y."/>
            <person name="Xu X."/>
            <person name="Zhang Y."/>
            <person name="Luo S."/>
            <person name="Chen H."/>
            <person name="Gao J."/>
            <person name="Mao Z."/>
            <person name="Pires J.C."/>
            <person name="Luo M."/>
            <person name="Kudrna D."/>
            <person name="Wing R.A."/>
            <person name="Meyers B.C."/>
            <person name="Yi K."/>
            <person name="Kong H."/>
            <person name="Lavrijsen P."/>
            <person name="Sunseri F."/>
            <person name="Falavigna A."/>
            <person name="Ye Y."/>
            <person name="Leebens-Mack J.H."/>
            <person name="Chen G."/>
        </authorList>
    </citation>
    <scope>NUCLEOTIDE SEQUENCE [LARGE SCALE GENOMIC DNA]</scope>
    <source>
        <strain evidence="3">cv. DH0086</strain>
    </source>
</reference>
<dbReference type="InterPro" id="IPR010255">
    <property type="entry name" value="Haem_peroxidase_sf"/>
</dbReference>
<dbReference type="EMBL" id="CM007381">
    <property type="protein sequence ID" value="ONK81054.1"/>
    <property type="molecule type" value="Genomic_DNA"/>
</dbReference>
<evidence type="ECO:0008006" key="4">
    <source>
        <dbReference type="Google" id="ProtNLM"/>
    </source>
</evidence>
<dbReference type="Gramene" id="ONK81054">
    <property type="protein sequence ID" value="ONK81054"/>
    <property type="gene ID" value="A4U43_C01F24730"/>
</dbReference>
<proteinExistence type="predicted"/>
<dbReference type="Proteomes" id="UP000243459">
    <property type="component" value="Chromosome 1"/>
</dbReference>
<sequence length="72" mass="7795">MVKMSSVGVKTGSQGEVRKTCSRVNAMPLAAARAMAECDSQFSGVRPDPQLPAKIEERILKKGKCKRCRNAS</sequence>
<dbReference type="GO" id="GO:0006979">
    <property type="term" value="P:response to oxidative stress"/>
    <property type="evidence" value="ECO:0007669"/>
    <property type="project" value="InterPro"/>
</dbReference>
<evidence type="ECO:0000313" key="2">
    <source>
        <dbReference type="EMBL" id="ONK81054.1"/>
    </source>
</evidence>
<dbReference type="GO" id="GO:0020037">
    <property type="term" value="F:heme binding"/>
    <property type="evidence" value="ECO:0007669"/>
    <property type="project" value="InterPro"/>
</dbReference>
<evidence type="ECO:0000256" key="1">
    <source>
        <dbReference type="ARBA" id="ARBA00022837"/>
    </source>
</evidence>
<protein>
    <recommendedName>
        <fullName evidence="4">Plant heme peroxidase family profile domain-containing protein</fullName>
    </recommendedName>
</protein>
<dbReference type="AlphaFoldDB" id="A0A5P1FSR1"/>
<dbReference type="GO" id="GO:0004601">
    <property type="term" value="F:peroxidase activity"/>
    <property type="evidence" value="ECO:0007669"/>
    <property type="project" value="InterPro"/>
</dbReference>
<gene>
    <name evidence="2" type="ORF">A4U43_C01F24730</name>
</gene>
<keyword evidence="3" id="KW-1185">Reference proteome</keyword>
<accession>A0A5P1FSR1</accession>
<evidence type="ECO:0000313" key="3">
    <source>
        <dbReference type="Proteomes" id="UP000243459"/>
    </source>
</evidence>